<accession>A0A9P8KVP3</accession>
<gene>
    <name evidence="6" type="primary">MED10</name>
    <name evidence="8" type="ORF">GP486_008829</name>
</gene>
<feature type="region of interest" description="Disordered" evidence="7">
    <location>
        <begin position="105"/>
        <end position="176"/>
    </location>
</feature>
<sequence length="176" mass="18280">LHSFRGGETSAALQTTLTGLLGQLSGLVATTPSLAVSVPREIIAYVEDGRNPDIYTREFVELVQRQNLFVRGKADAFAAFRDVLAEEIASALPALKHDVDRVLRETRPRDEPPPPPPSSSSSSSQQDASTTAAAAAAAATAAAAAAAATTTAATAGETTTTTTTTTTTLPRMNDLR</sequence>
<evidence type="ECO:0000256" key="3">
    <source>
        <dbReference type="ARBA" id="ARBA00023015"/>
    </source>
</evidence>
<dbReference type="Proteomes" id="UP000750711">
    <property type="component" value="Unassembled WGS sequence"/>
</dbReference>
<feature type="non-terminal residue" evidence="8">
    <location>
        <position position="1"/>
    </location>
</feature>
<reference evidence="8" key="1">
    <citation type="submission" date="2021-03" db="EMBL/GenBank/DDBJ databases">
        <title>Comparative genomics and phylogenomic investigation of the class Geoglossomycetes provide insights into ecological specialization and systematics.</title>
        <authorList>
            <person name="Melie T."/>
            <person name="Pirro S."/>
            <person name="Miller A.N."/>
            <person name="Quandt A."/>
        </authorList>
    </citation>
    <scope>NUCLEOTIDE SEQUENCE</scope>
    <source>
        <strain evidence="8">CAQ_001_2017</strain>
    </source>
</reference>
<comment type="function">
    <text evidence="6">Component of the Mediator complex, a coactivator involved in the regulated transcription of nearly all RNA polymerase II-dependent genes. Mediator functions as a bridge to convey information from gene-specific regulatory proteins to the basal RNA polymerase II transcription machinery. Mediator is recruited to promoters by direct interactions with regulatory proteins and serves as a scaffold for the assembly of a functional preinitiation complex with RNA polymerase II and the general transcription factors.</text>
</comment>
<keyword evidence="9" id="KW-1185">Reference proteome</keyword>
<evidence type="ECO:0000256" key="5">
    <source>
        <dbReference type="ARBA" id="ARBA00023242"/>
    </source>
</evidence>
<dbReference type="EMBL" id="JAGHQM010004129">
    <property type="protein sequence ID" value="KAH0537413.1"/>
    <property type="molecule type" value="Genomic_DNA"/>
</dbReference>
<dbReference type="GO" id="GO:0016592">
    <property type="term" value="C:mediator complex"/>
    <property type="evidence" value="ECO:0007669"/>
    <property type="project" value="InterPro"/>
</dbReference>
<comment type="caution">
    <text evidence="8">The sequence shown here is derived from an EMBL/GenBank/DDBJ whole genome shotgun (WGS) entry which is preliminary data.</text>
</comment>
<protein>
    <recommendedName>
        <fullName evidence="6">Mediator of RNA polymerase II transcription subunit 10</fullName>
    </recommendedName>
    <alternativeName>
        <fullName evidence="6">Mediator complex subunit 10</fullName>
    </alternativeName>
</protein>
<evidence type="ECO:0000256" key="2">
    <source>
        <dbReference type="ARBA" id="ARBA00005389"/>
    </source>
</evidence>
<keyword evidence="4 6" id="KW-0804">Transcription</keyword>
<dbReference type="Pfam" id="PF09748">
    <property type="entry name" value="Med10"/>
    <property type="match status" value="1"/>
</dbReference>
<dbReference type="InterPro" id="IPR019145">
    <property type="entry name" value="Mediator_Med10"/>
</dbReference>
<comment type="similarity">
    <text evidence="2 6">Belongs to the Mediator complex subunit 10 family.</text>
</comment>
<evidence type="ECO:0000256" key="4">
    <source>
        <dbReference type="ARBA" id="ARBA00023163"/>
    </source>
</evidence>
<proteinExistence type="inferred from homology"/>
<comment type="subunit">
    <text evidence="6">Component of the Mediator complex.</text>
</comment>
<keyword evidence="6" id="KW-0010">Activator</keyword>
<comment type="subcellular location">
    <subcellularLocation>
        <location evidence="1 6">Nucleus</location>
    </subcellularLocation>
</comment>
<dbReference type="AlphaFoldDB" id="A0A9P8KVP3"/>
<evidence type="ECO:0000256" key="6">
    <source>
        <dbReference type="RuleBase" id="RU364146"/>
    </source>
</evidence>
<evidence type="ECO:0000313" key="8">
    <source>
        <dbReference type="EMBL" id="KAH0537413.1"/>
    </source>
</evidence>
<keyword evidence="3 6" id="KW-0805">Transcription regulation</keyword>
<evidence type="ECO:0000313" key="9">
    <source>
        <dbReference type="Proteomes" id="UP000750711"/>
    </source>
</evidence>
<name>A0A9P8KVP3_9PEZI</name>
<dbReference type="GO" id="GO:0003712">
    <property type="term" value="F:transcription coregulator activity"/>
    <property type="evidence" value="ECO:0007669"/>
    <property type="project" value="InterPro"/>
</dbReference>
<evidence type="ECO:0000256" key="1">
    <source>
        <dbReference type="ARBA" id="ARBA00004123"/>
    </source>
</evidence>
<dbReference type="GO" id="GO:0006357">
    <property type="term" value="P:regulation of transcription by RNA polymerase II"/>
    <property type="evidence" value="ECO:0007669"/>
    <property type="project" value="InterPro"/>
</dbReference>
<feature type="compositionally biased region" description="Low complexity" evidence="7">
    <location>
        <begin position="119"/>
        <end position="168"/>
    </location>
</feature>
<organism evidence="8 9">
    <name type="scientific">Trichoglossum hirsutum</name>
    <dbReference type="NCBI Taxonomy" id="265104"/>
    <lineage>
        <taxon>Eukaryota</taxon>
        <taxon>Fungi</taxon>
        <taxon>Dikarya</taxon>
        <taxon>Ascomycota</taxon>
        <taxon>Pezizomycotina</taxon>
        <taxon>Geoglossomycetes</taxon>
        <taxon>Geoglossales</taxon>
        <taxon>Geoglossaceae</taxon>
        <taxon>Trichoglossum</taxon>
    </lineage>
</organism>
<evidence type="ECO:0000256" key="7">
    <source>
        <dbReference type="SAM" id="MobiDB-lite"/>
    </source>
</evidence>
<keyword evidence="5 6" id="KW-0539">Nucleus</keyword>